<dbReference type="AlphaFoldDB" id="A0A095VYA4"/>
<evidence type="ECO:0000313" key="1">
    <source>
        <dbReference type="EMBL" id="KGD79700.1"/>
    </source>
</evidence>
<dbReference type="EMBL" id="JPKR02000005">
    <property type="protein sequence ID" value="KGD79700.1"/>
    <property type="molecule type" value="Genomic_DNA"/>
</dbReference>
<name>A0A095VYA4_9GAMM</name>
<sequence>MEQLNRLSDAIAFAYLNYLRHSTGGTRFEHDGWHGEITHENLSYGLMINAIALAKGNSAANAEAVAYGYLSPLICLEGREYRVTEWGVHVIEFMTRKALEKNHKPAIH</sequence>
<comment type="caution">
    <text evidence="1">The sequence shown here is derived from an EMBL/GenBank/DDBJ whole genome shotgun (WGS) entry which is preliminary data.</text>
</comment>
<keyword evidence="2" id="KW-1185">Reference proteome</keyword>
<gene>
    <name evidence="1" type="ORF">HA49_01650</name>
</gene>
<dbReference type="OrthoDB" id="6630971at2"/>
<accession>A0A095VYA4</accession>
<organism evidence="1 2">
    <name type="scientific">Tatumella morbirosei</name>
    <dbReference type="NCBI Taxonomy" id="642227"/>
    <lineage>
        <taxon>Bacteria</taxon>
        <taxon>Pseudomonadati</taxon>
        <taxon>Pseudomonadota</taxon>
        <taxon>Gammaproteobacteria</taxon>
        <taxon>Enterobacterales</taxon>
        <taxon>Erwiniaceae</taxon>
        <taxon>Tatumella</taxon>
    </lineage>
</organism>
<protein>
    <submittedName>
        <fullName evidence="1">Uncharacterized protein</fullName>
    </submittedName>
</protein>
<dbReference type="STRING" id="642227.HA49_01650"/>
<reference evidence="1" key="1">
    <citation type="submission" date="2014-12" db="EMBL/GenBank/DDBJ databases">
        <title>The draft genome of the Tatumella morbirosei type strain, LMG23360T isolated from pineapple rot.</title>
        <authorList>
            <person name="Smits T.H."/>
            <person name="Palmer M."/>
            <person name="Venter S.N."/>
            <person name="Duffy B."/>
            <person name="Steenkamp E.T."/>
            <person name="Chan W.Y."/>
            <person name="Coutinho T.A."/>
            <person name="Coetzee M.P."/>
            <person name="De Maayer P."/>
        </authorList>
    </citation>
    <scope>NUCLEOTIDE SEQUENCE [LARGE SCALE GENOMIC DNA]</scope>
    <source>
        <strain evidence="1">LMG 23360</strain>
    </source>
</reference>
<dbReference type="RefSeq" id="WP_038016100.1">
    <property type="nucleotide sequence ID" value="NZ_JPKR02000005.1"/>
</dbReference>
<dbReference type="Proteomes" id="UP000029577">
    <property type="component" value="Unassembled WGS sequence"/>
</dbReference>
<evidence type="ECO:0000313" key="2">
    <source>
        <dbReference type="Proteomes" id="UP000029577"/>
    </source>
</evidence>
<proteinExistence type="predicted"/>